<keyword evidence="3" id="KW-0963">Cytoplasm</keyword>
<dbReference type="EMBL" id="VXOY01000032">
    <property type="protein sequence ID" value="MYE38587.1"/>
    <property type="molecule type" value="Genomic_DNA"/>
</dbReference>
<dbReference type="PANTHER" id="PTHR21139:SF42">
    <property type="entry name" value="TRIOSEPHOSPHATE ISOMERASE"/>
    <property type="match status" value="1"/>
</dbReference>
<gene>
    <name evidence="4" type="primary">tpiA</name>
    <name evidence="4" type="ORF">F4X82_03675</name>
</gene>
<organism evidence="4 5">
    <name type="scientific">Candidatus Spechtbacteria bacterium SB0662_bin_43</name>
    <dbReference type="NCBI Taxonomy" id="2604897"/>
    <lineage>
        <taxon>Bacteria</taxon>
        <taxon>Candidatus Spechtiibacteriota</taxon>
    </lineage>
</organism>
<dbReference type="NCBIfam" id="TIGR00419">
    <property type="entry name" value="tim"/>
    <property type="match status" value="1"/>
</dbReference>
<dbReference type="InterPro" id="IPR000652">
    <property type="entry name" value="Triosephosphate_isomerase"/>
</dbReference>
<protein>
    <recommendedName>
        <fullName evidence="3">Triosephosphate isomerase</fullName>
        <ecNumber evidence="3">5.3.1.1</ecNumber>
    </recommendedName>
</protein>
<evidence type="ECO:0000313" key="4">
    <source>
        <dbReference type="EMBL" id="MYE38587.1"/>
    </source>
</evidence>
<dbReference type="InterPro" id="IPR020861">
    <property type="entry name" value="Triosephosphate_isomerase_AS"/>
</dbReference>
<proteinExistence type="inferred from homology"/>
<keyword evidence="2 3" id="KW-0413">Isomerase</keyword>
<dbReference type="CDD" id="cd00311">
    <property type="entry name" value="TIM"/>
    <property type="match status" value="1"/>
</dbReference>
<dbReference type="GO" id="GO:0006094">
    <property type="term" value="P:gluconeogenesis"/>
    <property type="evidence" value="ECO:0007669"/>
    <property type="project" value="UniProtKB-UniPathway"/>
</dbReference>
<comment type="pathway">
    <text evidence="3">Carbohydrate degradation; glycolysis; D-glyceraldehyde 3-phosphate from glycerone phosphate: step 1/1.</text>
</comment>
<sequence>MAQHKNNTLYLVANWKMNPTTYKQAESLAQKTVHGIGGGAQDTIFDSRINVVICPPFPYVSIVSDVSKDVDVGAQNCFYEDAGAYTGEVSSRMLKSMGCSYCIVGHSERRAMGETNGMVNKKVLALLQEGMRPIIAVGEHTRKADNGTVMVDPMIKRQITDALAGVNERQAKRVIIAYEPVWAIGTGQSADPDDILTVRIFIQKTLHTLYGQAGIAIPILYGGSTDSNNAVVLLKNTGMRGLLVGGASVKEDAKEFIAMYATIQQELL</sequence>
<dbReference type="SUPFAM" id="SSF51351">
    <property type="entry name" value="Triosephosphate isomerase (TIM)"/>
    <property type="match status" value="1"/>
</dbReference>
<evidence type="ECO:0000256" key="3">
    <source>
        <dbReference type="RuleBase" id="RU363013"/>
    </source>
</evidence>
<dbReference type="PROSITE" id="PS00171">
    <property type="entry name" value="TIM_1"/>
    <property type="match status" value="1"/>
</dbReference>
<dbReference type="GO" id="GO:0046166">
    <property type="term" value="P:glyceraldehyde-3-phosphate biosynthetic process"/>
    <property type="evidence" value="ECO:0007669"/>
    <property type="project" value="TreeGrafter"/>
</dbReference>
<accession>A0A845DB62</accession>
<dbReference type="Gene3D" id="3.20.20.70">
    <property type="entry name" value="Aldolase class I"/>
    <property type="match status" value="1"/>
</dbReference>
<dbReference type="PANTHER" id="PTHR21139">
    <property type="entry name" value="TRIOSEPHOSPHATE ISOMERASE"/>
    <property type="match status" value="1"/>
</dbReference>
<dbReference type="Pfam" id="PF00121">
    <property type="entry name" value="TIM"/>
    <property type="match status" value="1"/>
</dbReference>
<dbReference type="UniPathway" id="UPA00109">
    <property type="reaction ID" value="UER00189"/>
</dbReference>
<dbReference type="PROSITE" id="PS51440">
    <property type="entry name" value="TIM_2"/>
    <property type="match status" value="1"/>
</dbReference>
<evidence type="ECO:0000313" key="5">
    <source>
        <dbReference type="Proteomes" id="UP000449092"/>
    </source>
</evidence>
<keyword evidence="3" id="KW-0324">Glycolysis</keyword>
<comment type="pathway">
    <text evidence="3">Carbohydrate biosynthesis; gluconeogenesis.</text>
</comment>
<dbReference type="GO" id="GO:0005829">
    <property type="term" value="C:cytosol"/>
    <property type="evidence" value="ECO:0007669"/>
    <property type="project" value="TreeGrafter"/>
</dbReference>
<reference evidence="4 5" key="1">
    <citation type="submission" date="2019-09" db="EMBL/GenBank/DDBJ databases">
        <title>Characterisation of the sponge microbiome using genome-centric metagenomics.</title>
        <authorList>
            <person name="Engelberts J.P."/>
            <person name="Robbins S.J."/>
            <person name="De Goeij J.M."/>
            <person name="Aranda M."/>
            <person name="Bell S.C."/>
            <person name="Webster N.S."/>
        </authorList>
    </citation>
    <scope>NUCLEOTIDE SEQUENCE [LARGE SCALE GENOMIC DNA]</scope>
    <source>
        <strain evidence="4">SB0662_bin_43</strain>
    </source>
</reference>
<keyword evidence="3" id="KW-0312">Gluconeogenesis</keyword>
<dbReference type="UniPathway" id="UPA00138"/>
<name>A0A845DB62_9BACT</name>
<comment type="similarity">
    <text evidence="1 3">Belongs to the triosephosphate isomerase family.</text>
</comment>
<comment type="subunit">
    <text evidence="3">Homodimer.</text>
</comment>
<evidence type="ECO:0000256" key="1">
    <source>
        <dbReference type="ARBA" id="ARBA00007422"/>
    </source>
</evidence>
<dbReference type="InterPro" id="IPR013785">
    <property type="entry name" value="Aldolase_TIM"/>
</dbReference>
<dbReference type="EC" id="5.3.1.1" evidence="3"/>
<evidence type="ECO:0000256" key="2">
    <source>
        <dbReference type="ARBA" id="ARBA00023235"/>
    </source>
</evidence>
<comment type="subcellular location">
    <subcellularLocation>
        <location evidence="3">Cytoplasm</location>
    </subcellularLocation>
</comment>
<dbReference type="Proteomes" id="UP000449092">
    <property type="component" value="Unassembled WGS sequence"/>
</dbReference>
<dbReference type="GO" id="GO:0006096">
    <property type="term" value="P:glycolytic process"/>
    <property type="evidence" value="ECO:0007669"/>
    <property type="project" value="UniProtKB-UniRule"/>
</dbReference>
<dbReference type="AlphaFoldDB" id="A0A845DB62"/>
<dbReference type="GO" id="GO:0004807">
    <property type="term" value="F:triose-phosphate isomerase activity"/>
    <property type="evidence" value="ECO:0007669"/>
    <property type="project" value="UniProtKB-UniRule"/>
</dbReference>
<dbReference type="InterPro" id="IPR035990">
    <property type="entry name" value="TIM_sf"/>
</dbReference>
<comment type="catalytic activity">
    <reaction evidence="3">
        <text>D-glyceraldehyde 3-phosphate = dihydroxyacetone phosphate</text>
        <dbReference type="Rhea" id="RHEA:18585"/>
        <dbReference type="ChEBI" id="CHEBI:57642"/>
        <dbReference type="ChEBI" id="CHEBI:59776"/>
        <dbReference type="EC" id="5.3.1.1"/>
    </reaction>
</comment>
<dbReference type="GO" id="GO:0019563">
    <property type="term" value="P:glycerol catabolic process"/>
    <property type="evidence" value="ECO:0007669"/>
    <property type="project" value="TreeGrafter"/>
</dbReference>
<comment type="caution">
    <text evidence="4">The sequence shown here is derived from an EMBL/GenBank/DDBJ whole genome shotgun (WGS) entry which is preliminary data.</text>
</comment>